<dbReference type="Pfam" id="PF00589">
    <property type="entry name" value="Phage_integrase"/>
    <property type="match status" value="1"/>
</dbReference>
<evidence type="ECO:0000313" key="8">
    <source>
        <dbReference type="EMBL" id="RCW91827.1"/>
    </source>
</evidence>
<gene>
    <name evidence="8" type="ORF">DFP77_1597</name>
</gene>
<dbReference type="Gene3D" id="1.10.150.130">
    <property type="match status" value="1"/>
</dbReference>
<evidence type="ECO:0000259" key="7">
    <source>
        <dbReference type="PROSITE" id="PS51900"/>
    </source>
</evidence>
<comment type="caution">
    <text evidence="8">The sequence shown here is derived from an EMBL/GenBank/DDBJ whole genome shotgun (WGS) entry which is preliminary data.</text>
</comment>
<dbReference type="InterPro" id="IPR022000">
    <property type="entry name" value="Min27-like_integrase_DNA_bind"/>
</dbReference>
<dbReference type="PANTHER" id="PTHR30629:SF2">
    <property type="entry name" value="PROPHAGE INTEGRASE INTS-RELATED"/>
    <property type="match status" value="1"/>
</dbReference>
<dbReference type="InterPro" id="IPR044068">
    <property type="entry name" value="CB"/>
</dbReference>
<dbReference type="PROSITE" id="PS51900">
    <property type="entry name" value="CB"/>
    <property type="match status" value="1"/>
</dbReference>
<protein>
    <submittedName>
        <fullName evidence="8">Integrase</fullName>
    </submittedName>
</protein>
<evidence type="ECO:0000256" key="2">
    <source>
        <dbReference type="ARBA" id="ARBA00022908"/>
    </source>
</evidence>
<evidence type="ECO:0000256" key="5">
    <source>
        <dbReference type="PROSITE-ProRule" id="PRU01248"/>
    </source>
</evidence>
<dbReference type="GO" id="GO:0015074">
    <property type="term" value="P:DNA integration"/>
    <property type="evidence" value="ECO:0007669"/>
    <property type="project" value="UniProtKB-KW"/>
</dbReference>
<keyword evidence="3 5" id="KW-0238">DNA-binding</keyword>
<keyword evidence="2" id="KW-0229">DNA integration</keyword>
<name>A0A368ZER9_9GAMM</name>
<sequence length="429" mass="50398">IWSDYIRRMATNHPLSMKTPLGKCPVGLDQNSINVRSGKLLLDFRFKGERCREQTKLTDSPANKKRAKQILDRIEAEITLGTFKYWDYFPNSKKADLFREQKDMLTEHTAKKARKTLLFKEFAELWFDEKKIEWRNSHALSVRSSIDVYSIPYFGDKEVGSITKADILNFRSTLAKEPKRKNSALKPASINKIMTPLRMIINEAADRYEFTSPWKGIKSLKIMKTDIDPFSLDQVNLIIQSVRRDFKNYFTVRFFTGMRTGEVDGLKWKYVDFERRQILIRETWVKGEFTYTKTDGSQREIYMSQPVYDALKAQYKMTHDQSLVFCNIDGSPLKSDTVTKRIWYPLLRLLDLKKRRPYQTRHTAATLWLASGENPEWIARQMGHTTTEMLFRVYSRYVPNLTRQDGSAFDRLLLQEHIKLTEQKSETGE</sequence>
<dbReference type="Proteomes" id="UP000253506">
    <property type="component" value="Unassembled WGS sequence"/>
</dbReference>
<evidence type="ECO:0000256" key="3">
    <source>
        <dbReference type="ARBA" id="ARBA00023125"/>
    </source>
</evidence>
<dbReference type="InterPro" id="IPR004107">
    <property type="entry name" value="Integrase_SAM-like_N"/>
</dbReference>
<proteinExistence type="inferred from homology"/>
<dbReference type="GO" id="GO:0003677">
    <property type="term" value="F:DNA binding"/>
    <property type="evidence" value="ECO:0007669"/>
    <property type="project" value="UniProtKB-UniRule"/>
</dbReference>
<dbReference type="CDD" id="cd01189">
    <property type="entry name" value="INT_ICEBs1_C_like"/>
    <property type="match status" value="1"/>
</dbReference>
<dbReference type="InterPro" id="IPR011010">
    <property type="entry name" value="DNA_brk_join_enz"/>
</dbReference>
<keyword evidence="4" id="KW-0233">DNA recombination</keyword>
<dbReference type="InterPro" id="IPR013762">
    <property type="entry name" value="Integrase-like_cat_sf"/>
</dbReference>
<dbReference type="SUPFAM" id="SSF56349">
    <property type="entry name" value="DNA breaking-rejoining enzymes"/>
    <property type="match status" value="1"/>
</dbReference>
<dbReference type="PROSITE" id="PS51898">
    <property type="entry name" value="TYR_RECOMBINASE"/>
    <property type="match status" value="1"/>
</dbReference>
<dbReference type="EMBL" id="QPJQ01000059">
    <property type="protein sequence ID" value="RCW91827.1"/>
    <property type="molecule type" value="Genomic_DNA"/>
</dbReference>
<evidence type="ECO:0000313" key="9">
    <source>
        <dbReference type="Proteomes" id="UP000253506"/>
    </source>
</evidence>
<evidence type="ECO:0000259" key="6">
    <source>
        <dbReference type="PROSITE" id="PS51898"/>
    </source>
</evidence>
<evidence type="ECO:0000256" key="4">
    <source>
        <dbReference type="ARBA" id="ARBA00023172"/>
    </source>
</evidence>
<feature type="domain" description="Core-binding (CB)" evidence="7">
    <location>
        <begin position="117"/>
        <end position="205"/>
    </location>
</feature>
<dbReference type="AlphaFoldDB" id="A0A368ZER9"/>
<dbReference type="PANTHER" id="PTHR30629">
    <property type="entry name" value="PROPHAGE INTEGRASE"/>
    <property type="match status" value="1"/>
</dbReference>
<dbReference type="GO" id="GO:0006310">
    <property type="term" value="P:DNA recombination"/>
    <property type="evidence" value="ECO:0007669"/>
    <property type="project" value="UniProtKB-KW"/>
</dbReference>
<dbReference type="InterPro" id="IPR002104">
    <property type="entry name" value="Integrase_catalytic"/>
</dbReference>
<accession>A0A368ZER9</accession>
<dbReference type="Gene3D" id="1.10.443.10">
    <property type="entry name" value="Intergrase catalytic core"/>
    <property type="match status" value="1"/>
</dbReference>
<dbReference type="Pfam" id="PF14659">
    <property type="entry name" value="Phage_int_SAM_3"/>
    <property type="match status" value="1"/>
</dbReference>
<organism evidence="8 9">
    <name type="scientific">Marinomonas foliarum</name>
    <dbReference type="NCBI Taxonomy" id="491950"/>
    <lineage>
        <taxon>Bacteria</taxon>
        <taxon>Pseudomonadati</taxon>
        <taxon>Pseudomonadota</taxon>
        <taxon>Gammaproteobacteria</taxon>
        <taxon>Oceanospirillales</taxon>
        <taxon>Oceanospirillaceae</taxon>
        <taxon>Marinomonas</taxon>
    </lineage>
</organism>
<comment type="similarity">
    <text evidence="1">Belongs to the 'phage' integrase family.</text>
</comment>
<reference evidence="8 9" key="1">
    <citation type="submission" date="2018-07" db="EMBL/GenBank/DDBJ databases">
        <title>Genomic Encyclopedia of Type Strains, Phase III (KMG-III): the genomes of soil and plant-associated and newly described type strains.</title>
        <authorList>
            <person name="Whitman W."/>
        </authorList>
    </citation>
    <scope>NUCLEOTIDE SEQUENCE [LARGE SCALE GENOMIC DNA]</scope>
    <source>
        <strain evidence="8 9">CECT 7731</strain>
    </source>
</reference>
<feature type="non-terminal residue" evidence="8">
    <location>
        <position position="1"/>
    </location>
</feature>
<dbReference type="InterPro" id="IPR050808">
    <property type="entry name" value="Phage_Integrase"/>
</dbReference>
<feature type="domain" description="Tyr recombinase" evidence="6">
    <location>
        <begin position="225"/>
        <end position="410"/>
    </location>
</feature>
<evidence type="ECO:0000256" key="1">
    <source>
        <dbReference type="ARBA" id="ARBA00008857"/>
    </source>
</evidence>
<dbReference type="InterPro" id="IPR010998">
    <property type="entry name" value="Integrase_recombinase_N"/>
</dbReference>
<dbReference type="Pfam" id="PF12167">
    <property type="entry name" value="Arm-DNA-bind_2"/>
    <property type="match status" value="1"/>
</dbReference>